<name>A0AAU9XVE8_9CNID</name>
<gene>
    <name evidence="9" type="ORF">PMEA_00031870</name>
</gene>
<evidence type="ECO:0000256" key="5">
    <source>
        <dbReference type="ARBA" id="ARBA00022723"/>
    </source>
</evidence>
<dbReference type="GO" id="GO:0016787">
    <property type="term" value="F:hydrolase activity"/>
    <property type="evidence" value="ECO:0007669"/>
    <property type="project" value="UniProtKB-KW"/>
</dbReference>
<evidence type="ECO:0000256" key="2">
    <source>
        <dbReference type="ARBA" id="ARBA00004123"/>
    </source>
</evidence>
<dbReference type="GO" id="GO:0004518">
    <property type="term" value="F:nuclease activity"/>
    <property type="evidence" value="ECO:0007669"/>
    <property type="project" value="UniProtKB-KW"/>
</dbReference>
<accession>A0AAU9XVE8</accession>
<dbReference type="InterPro" id="IPR027806">
    <property type="entry name" value="HARBI1_dom"/>
</dbReference>
<feature type="domain" description="DDE Tnp4" evidence="8">
    <location>
        <begin position="81"/>
        <end position="232"/>
    </location>
</feature>
<protein>
    <recommendedName>
        <fullName evidence="8">DDE Tnp4 domain-containing protein</fullName>
    </recommendedName>
</protein>
<proteinExistence type="inferred from homology"/>
<dbReference type="PANTHER" id="PTHR22930">
    <property type="match status" value="1"/>
</dbReference>
<dbReference type="AlphaFoldDB" id="A0AAU9XVE8"/>
<keyword evidence="5" id="KW-0479">Metal-binding</keyword>
<dbReference type="PANTHER" id="PTHR22930:SF85">
    <property type="entry name" value="GH03217P-RELATED"/>
    <property type="match status" value="1"/>
</dbReference>
<comment type="cofactor">
    <cofactor evidence="1">
        <name>a divalent metal cation</name>
        <dbReference type="ChEBI" id="CHEBI:60240"/>
    </cofactor>
</comment>
<evidence type="ECO:0000256" key="4">
    <source>
        <dbReference type="ARBA" id="ARBA00022722"/>
    </source>
</evidence>
<dbReference type="GO" id="GO:0005634">
    <property type="term" value="C:nucleus"/>
    <property type="evidence" value="ECO:0007669"/>
    <property type="project" value="UniProtKB-SubCell"/>
</dbReference>
<sequence>MRLAICLYRLGRGDYYFTIAEMFGVGVSTVAAITEDVCEVIINNLWNDSVVNHFPKNEQPFREKMLDMEQIWQFPCCWSAIDGCHISIKCPPGGLESSKEYHNFKNFYSIVLMGMVDAKYRFIWASCGYPGNSHDSIIMQSTTLWQEIAQGKILPGIAKNVGGVDVPPLIVGDSAFPFQTWLMKPYTNAVLTEKQKYFNYRLSRARMVSEGAYGQLKGRWRVLFLRNECSQKNVKMDLTIDPATGERRDREVIRNLLQMVRSPPVRDSCHQATLIRNCLSF</sequence>
<dbReference type="Pfam" id="PF13359">
    <property type="entry name" value="DDE_Tnp_4"/>
    <property type="match status" value="1"/>
</dbReference>
<dbReference type="Proteomes" id="UP001159428">
    <property type="component" value="Unassembled WGS sequence"/>
</dbReference>
<evidence type="ECO:0000256" key="7">
    <source>
        <dbReference type="ARBA" id="ARBA00023242"/>
    </source>
</evidence>
<evidence type="ECO:0000259" key="8">
    <source>
        <dbReference type="Pfam" id="PF13359"/>
    </source>
</evidence>
<evidence type="ECO:0000256" key="3">
    <source>
        <dbReference type="ARBA" id="ARBA00006958"/>
    </source>
</evidence>
<dbReference type="EMBL" id="CALNXJ010000070">
    <property type="protein sequence ID" value="CAH3159042.1"/>
    <property type="molecule type" value="Genomic_DNA"/>
</dbReference>
<comment type="similarity">
    <text evidence="3">Belongs to the HARBI1 family.</text>
</comment>
<dbReference type="InterPro" id="IPR045249">
    <property type="entry name" value="HARBI1-like"/>
</dbReference>
<keyword evidence="4" id="KW-0540">Nuclease</keyword>
<keyword evidence="6" id="KW-0378">Hydrolase</keyword>
<keyword evidence="7" id="KW-0539">Nucleus</keyword>
<evidence type="ECO:0000313" key="10">
    <source>
        <dbReference type="Proteomes" id="UP001159428"/>
    </source>
</evidence>
<reference evidence="9 10" key="1">
    <citation type="submission" date="2022-05" db="EMBL/GenBank/DDBJ databases">
        <authorList>
            <consortium name="Genoscope - CEA"/>
            <person name="William W."/>
        </authorList>
    </citation>
    <scope>NUCLEOTIDE SEQUENCE [LARGE SCALE GENOMIC DNA]</scope>
</reference>
<evidence type="ECO:0000256" key="1">
    <source>
        <dbReference type="ARBA" id="ARBA00001968"/>
    </source>
</evidence>
<comment type="caution">
    <text evidence="9">The sequence shown here is derived from an EMBL/GenBank/DDBJ whole genome shotgun (WGS) entry which is preliminary data.</text>
</comment>
<evidence type="ECO:0000256" key="6">
    <source>
        <dbReference type="ARBA" id="ARBA00022801"/>
    </source>
</evidence>
<keyword evidence="10" id="KW-1185">Reference proteome</keyword>
<comment type="subcellular location">
    <subcellularLocation>
        <location evidence="2">Nucleus</location>
    </subcellularLocation>
</comment>
<dbReference type="GO" id="GO:0046872">
    <property type="term" value="F:metal ion binding"/>
    <property type="evidence" value="ECO:0007669"/>
    <property type="project" value="UniProtKB-KW"/>
</dbReference>
<organism evidence="9 10">
    <name type="scientific">Pocillopora meandrina</name>
    <dbReference type="NCBI Taxonomy" id="46732"/>
    <lineage>
        <taxon>Eukaryota</taxon>
        <taxon>Metazoa</taxon>
        <taxon>Cnidaria</taxon>
        <taxon>Anthozoa</taxon>
        <taxon>Hexacorallia</taxon>
        <taxon>Scleractinia</taxon>
        <taxon>Astrocoeniina</taxon>
        <taxon>Pocilloporidae</taxon>
        <taxon>Pocillopora</taxon>
    </lineage>
</organism>
<evidence type="ECO:0000313" key="9">
    <source>
        <dbReference type="EMBL" id="CAH3159042.1"/>
    </source>
</evidence>